<dbReference type="EMBL" id="WKJQ01000001">
    <property type="protein sequence ID" value="MRW97943.1"/>
    <property type="molecule type" value="Genomic_DNA"/>
</dbReference>
<dbReference type="OrthoDB" id="56770at2157"/>
<name>A0A6A8GCM9_9EURY</name>
<evidence type="ECO:0000313" key="2">
    <source>
        <dbReference type="EMBL" id="MRW97943.1"/>
    </source>
</evidence>
<keyword evidence="3" id="KW-1185">Reference proteome</keyword>
<keyword evidence="1" id="KW-0472">Membrane</keyword>
<dbReference type="AlphaFoldDB" id="A0A6A8GCM9"/>
<keyword evidence="1" id="KW-1133">Transmembrane helix</keyword>
<evidence type="ECO:0000256" key="1">
    <source>
        <dbReference type="SAM" id="Phobius"/>
    </source>
</evidence>
<gene>
    <name evidence="2" type="ORF">GJR99_15345</name>
</gene>
<dbReference type="Proteomes" id="UP000443423">
    <property type="component" value="Unassembled WGS sequence"/>
</dbReference>
<organism evidence="2 3">
    <name type="scientific">Haloferax marinum</name>
    <dbReference type="NCBI Taxonomy" id="2666143"/>
    <lineage>
        <taxon>Archaea</taxon>
        <taxon>Methanobacteriati</taxon>
        <taxon>Methanobacteriota</taxon>
        <taxon>Stenosarchaea group</taxon>
        <taxon>Halobacteria</taxon>
        <taxon>Halobacteriales</taxon>
        <taxon>Haloferacaceae</taxon>
        <taxon>Haloferax</taxon>
    </lineage>
</organism>
<dbReference type="PANTHER" id="PTHR35902">
    <property type="entry name" value="S-LAYER DOMAIN-LIKE PROTEIN-RELATED"/>
    <property type="match status" value="1"/>
</dbReference>
<feature type="transmembrane region" description="Helical" evidence="1">
    <location>
        <begin position="518"/>
        <end position="540"/>
    </location>
</feature>
<dbReference type="Gene3D" id="2.60.40.10">
    <property type="entry name" value="Immunoglobulins"/>
    <property type="match status" value="1"/>
</dbReference>
<protein>
    <submittedName>
        <fullName evidence="2">Sialidase-1</fullName>
    </submittedName>
</protein>
<comment type="caution">
    <text evidence="2">The sequence shown here is derived from an EMBL/GenBank/DDBJ whole genome shotgun (WGS) entry which is preliminary data.</text>
</comment>
<sequence length="542" mass="57836">MKFSRPLVVLLVVLVAIPSPAMAGIVGEPNLQAYAPSNKLVPGQETSLNVVVTNYGGDTEYRKFSSSESSASLSDQERAKLEAQVRSARNVRLTLESGDAPVEVNTATLPVGDIAHGTQRQATFSASVKENAAPGTYDMNLVATFEYDESVRDNGDVQNEEEKSVSIPVTVVVEEAPRFQIVSVETTAQVGSSGTTTVTMRNIGSQTAYDSSVALTSQNAEVMFGQSTTASRYAGEWAVNETRRLEYETTVAPSAAVQQYALSAVVNYEDEDGVPQQSKNRATGVTPVAEQSFSLEATDSTLRVGRETTVGGTITNDGPQTVHDAVVIVSSNSPNTNIKETEYALGTLENGESADFDFSVEVTDSADAGQRQLSYTVEYRDEDGDTQQSKPLLMNAEVKPKQDLFGVETKNGTLEAGSSETVTLVVTNNGDETYRNIDAKAFADSPLSLDDDTAFIQELAPGESAEVPLELSAGSAASPKTYSFDIDFEYENEDGERKLSDSYPVAIDVTESTGGGGLSMPLVGGIVVVLGLGIVGFLWYRR</sequence>
<keyword evidence="1" id="KW-0812">Transmembrane</keyword>
<dbReference type="InterPro" id="IPR013783">
    <property type="entry name" value="Ig-like_fold"/>
</dbReference>
<dbReference type="PANTHER" id="PTHR35902:SF3">
    <property type="entry name" value="NPCBM-ASSOCIATED, NEW3 DOMAIN OF ALPHA-GALACTOSIDASE"/>
    <property type="match status" value="1"/>
</dbReference>
<evidence type="ECO:0000313" key="3">
    <source>
        <dbReference type="Proteomes" id="UP000443423"/>
    </source>
</evidence>
<reference evidence="2 3" key="1">
    <citation type="submission" date="2019-11" db="EMBL/GenBank/DDBJ databases">
        <title>Whole genome sequence of Haloferax sp. MBLA0078.</title>
        <authorList>
            <person name="Seo M.-J."/>
            <person name="Cho E.-S."/>
        </authorList>
    </citation>
    <scope>NUCLEOTIDE SEQUENCE [LARGE SCALE GENOMIC DNA]</scope>
    <source>
        <strain evidence="2 3">MBLA0078</strain>
    </source>
</reference>
<dbReference type="RefSeq" id="WP_151113687.1">
    <property type="nucleotide sequence ID" value="NZ_WKJQ01000001.1"/>
</dbReference>
<proteinExistence type="predicted"/>
<accession>A0A6A8GCM9</accession>